<dbReference type="InterPro" id="IPR002347">
    <property type="entry name" value="SDR_fam"/>
</dbReference>
<protein>
    <submittedName>
        <fullName evidence="4">Short chain dehydrogenase</fullName>
    </submittedName>
</protein>
<keyword evidence="2" id="KW-0521">NADP</keyword>
<dbReference type="AlphaFoldDB" id="A0A177DP78"/>
<name>A0A177DP78_ALTAL</name>
<dbReference type="OMA" id="ITAHVCD"/>
<reference evidence="4 6" key="1">
    <citation type="submission" date="2016-05" db="EMBL/GenBank/DDBJ databases">
        <title>Comparative analysis of secretome profiles of manganese(II)-oxidizing ascomycete fungi.</title>
        <authorList>
            <consortium name="DOE Joint Genome Institute"/>
            <person name="Zeiner C.A."/>
            <person name="Purvine S.O."/>
            <person name="Zink E.M."/>
            <person name="Wu S."/>
            <person name="Pasa-Tolic L."/>
            <person name="Chaput D.L."/>
            <person name="Haridas S."/>
            <person name="Grigoriev I.V."/>
            <person name="Santelli C.M."/>
            <person name="Hansel C.M."/>
        </authorList>
    </citation>
    <scope>NUCLEOTIDE SEQUENCE [LARGE SCALE GENOMIC DNA]</scope>
    <source>
        <strain evidence="4 6">SRC1lrK2f</strain>
    </source>
</reference>
<reference evidence="5" key="3">
    <citation type="journal article" date="2019" name="J. ISSAAS">
        <title>Genomics, evolutionary history and diagnostics of the Alternaria alternata species group including apple and Asian pear pathotypes.</title>
        <authorList>
            <person name="Armitage A.D."/>
            <person name="Cockerton H.M."/>
            <person name="Sreenivasaprasad S."/>
            <person name="Woodhall J."/>
            <person name="Lane C."/>
            <person name="Harrison R.J."/>
            <person name="Clarkson J.P."/>
        </authorList>
    </citation>
    <scope>NUCLEOTIDE SEQUENCE</scope>
    <source>
        <strain evidence="5">FERA 1177</strain>
    </source>
</reference>
<keyword evidence="6" id="KW-1185">Reference proteome</keyword>
<evidence type="ECO:0000256" key="1">
    <source>
        <dbReference type="ARBA" id="ARBA00006484"/>
    </source>
</evidence>
<dbReference type="SUPFAM" id="SSF51735">
    <property type="entry name" value="NAD(P)-binding Rossmann-fold domains"/>
    <property type="match status" value="1"/>
</dbReference>
<dbReference type="VEuPathDB" id="FungiDB:CC77DRAFT_989012"/>
<dbReference type="KEGG" id="aalt:CC77DRAFT_989012"/>
<dbReference type="Proteomes" id="UP000077248">
    <property type="component" value="Unassembled WGS sequence"/>
</dbReference>
<proteinExistence type="inferred from homology"/>
<dbReference type="GeneID" id="29121876"/>
<dbReference type="Pfam" id="PF23441">
    <property type="entry name" value="SDR"/>
    <property type="match status" value="1"/>
</dbReference>
<reference evidence="7" key="2">
    <citation type="journal article" date="2019" name="bioRxiv">
        <title>Genomics, evolutionary history and diagnostics of the Alternaria alternata species group including apple and Asian pear pathotypes.</title>
        <authorList>
            <person name="Armitage A.D."/>
            <person name="Cockerton H.M."/>
            <person name="Sreenivasaprasad S."/>
            <person name="Woodhall J.W."/>
            <person name="Lane C.R."/>
            <person name="Harrison R.J."/>
            <person name="Clarkson J.P."/>
        </authorList>
    </citation>
    <scope>NUCLEOTIDE SEQUENCE [LARGE SCALE GENOMIC DNA]</scope>
    <source>
        <strain evidence="7">FERA 1177</strain>
    </source>
</reference>
<dbReference type="EMBL" id="PDXD01000012">
    <property type="protein sequence ID" value="RYN76380.1"/>
    <property type="molecule type" value="Genomic_DNA"/>
</dbReference>
<dbReference type="GO" id="GO:0016491">
    <property type="term" value="F:oxidoreductase activity"/>
    <property type="evidence" value="ECO:0007669"/>
    <property type="project" value="UniProtKB-KW"/>
</dbReference>
<dbReference type="InterPro" id="IPR057571">
    <property type="entry name" value="SDR_PhqE-like"/>
</dbReference>
<evidence type="ECO:0000313" key="6">
    <source>
        <dbReference type="Proteomes" id="UP000077248"/>
    </source>
</evidence>
<evidence type="ECO:0000256" key="3">
    <source>
        <dbReference type="ARBA" id="ARBA00023002"/>
    </source>
</evidence>
<evidence type="ECO:0000313" key="4">
    <source>
        <dbReference type="EMBL" id="OAG20792.1"/>
    </source>
</evidence>
<dbReference type="PRINTS" id="PR00081">
    <property type="entry name" value="GDHRDH"/>
</dbReference>
<evidence type="ECO:0000256" key="2">
    <source>
        <dbReference type="ARBA" id="ARBA00022857"/>
    </source>
</evidence>
<keyword evidence="3" id="KW-0560">Oxidoreductase</keyword>
<dbReference type="Proteomes" id="UP000291422">
    <property type="component" value="Unassembled WGS sequence"/>
</dbReference>
<evidence type="ECO:0000313" key="7">
    <source>
        <dbReference type="Proteomes" id="UP000291422"/>
    </source>
</evidence>
<dbReference type="InterPro" id="IPR036291">
    <property type="entry name" value="NAD(P)-bd_dom_sf"/>
</dbReference>
<accession>A0A177DP78</accession>
<dbReference type="EMBL" id="KV441478">
    <property type="protein sequence ID" value="OAG20792.1"/>
    <property type="molecule type" value="Genomic_DNA"/>
</dbReference>
<dbReference type="RefSeq" id="XP_018386213.1">
    <property type="nucleotide sequence ID" value="XM_018536282.1"/>
</dbReference>
<sequence length="265" mass="28751">MSDSTKYTSKLLNRRVLVIGGSSGIGFCVAEASLEHGAIVTISSSNEDRINQAVEKLQRSYPSAKNKVFGVRVDLSNPDTLETELNTMLESTKEKLEGQQLDHVVFTAGNMAPTIKLEDMTMQNIFQAGQVRFFAPLLLAKFLPTYIKRSYTSSYTITTGTTSEKPVPNWSVVGSYAGGHHSMVRNLALDLRPIRVNGVSPGAVDTELWAMSASEKKAAMDAVAEKMTTGRPGQPGDVAESYLAIMKDVNMDGSVVRTDGGYMLT</sequence>
<gene>
    <name evidence="5" type="ORF">AA0117_g5789</name>
    <name evidence="4" type="ORF">CC77DRAFT_989012</name>
</gene>
<evidence type="ECO:0000313" key="5">
    <source>
        <dbReference type="EMBL" id="RYN76380.1"/>
    </source>
</evidence>
<dbReference type="Gene3D" id="3.40.50.720">
    <property type="entry name" value="NAD(P)-binding Rossmann-like Domain"/>
    <property type="match status" value="1"/>
</dbReference>
<organism evidence="4 6">
    <name type="scientific">Alternaria alternata</name>
    <name type="common">Alternaria rot fungus</name>
    <name type="synonym">Torula alternata</name>
    <dbReference type="NCBI Taxonomy" id="5599"/>
    <lineage>
        <taxon>Eukaryota</taxon>
        <taxon>Fungi</taxon>
        <taxon>Dikarya</taxon>
        <taxon>Ascomycota</taxon>
        <taxon>Pezizomycotina</taxon>
        <taxon>Dothideomycetes</taxon>
        <taxon>Pleosporomycetidae</taxon>
        <taxon>Pleosporales</taxon>
        <taxon>Pleosporineae</taxon>
        <taxon>Pleosporaceae</taxon>
        <taxon>Alternaria</taxon>
        <taxon>Alternaria sect. Alternaria</taxon>
        <taxon>Alternaria alternata complex</taxon>
    </lineage>
</organism>
<dbReference type="PANTHER" id="PTHR43477:SF1">
    <property type="entry name" value="DIHYDROANTICAPSIN 7-DEHYDROGENASE"/>
    <property type="match status" value="1"/>
</dbReference>
<dbReference type="PANTHER" id="PTHR43477">
    <property type="entry name" value="DIHYDROANTICAPSIN 7-DEHYDROGENASE"/>
    <property type="match status" value="1"/>
</dbReference>
<dbReference type="InterPro" id="IPR051122">
    <property type="entry name" value="SDR_DHRS6-like"/>
</dbReference>
<dbReference type="CDD" id="cd05233">
    <property type="entry name" value="SDR_c"/>
    <property type="match status" value="1"/>
</dbReference>
<comment type="similarity">
    <text evidence="1">Belongs to the short-chain dehydrogenases/reductases (SDR) family.</text>
</comment>